<dbReference type="InterPro" id="IPR000916">
    <property type="entry name" value="Bet_v_I/MLP"/>
</dbReference>
<dbReference type="GO" id="GO:0009820">
    <property type="term" value="P:alkaloid metabolic process"/>
    <property type="evidence" value="ECO:0007669"/>
    <property type="project" value="UniProtKB-KW"/>
</dbReference>
<keyword evidence="6" id="KW-1185">Reference proteome</keyword>
<evidence type="ECO:0000313" key="5">
    <source>
        <dbReference type="EMBL" id="TKW32250.1"/>
    </source>
</evidence>
<dbReference type="InterPro" id="IPR023393">
    <property type="entry name" value="START-like_dom_sf"/>
</dbReference>
<dbReference type="InterPro" id="IPR050279">
    <property type="entry name" value="Plant_def-hormone_signal"/>
</dbReference>
<feature type="domain" description="Bet v I/Major latex protein" evidence="4">
    <location>
        <begin position="35"/>
        <end position="169"/>
    </location>
</feature>
<name>A0A4U6VQZ8_SETVI</name>
<evidence type="ECO:0000313" key="6">
    <source>
        <dbReference type="Proteomes" id="UP000298652"/>
    </source>
</evidence>
<dbReference type="Gene3D" id="3.30.530.20">
    <property type="match status" value="1"/>
</dbReference>
<dbReference type="Gramene" id="TKW32250">
    <property type="protein sequence ID" value="TKW32250"/>
    <property type="gene ID" value="SEVIR_2G155700v2"/>
</dbReference>
<keyword evidence="3" id="KW-0017">Alkaloid metabolism</keyword>
<dbReference type="GO" id="GO:0009738">
    <property type="term" value="P:abscisic acid-activated signaling pathway"/>
    <property type="evidence" value="ECO:0007669"/>
    <property type="project" value="TreeGrafter"/>
</dbReference>
<dbReference type="GO" id="GO:0005737">
    <property type="term" value="C:cytoplasm"/>
    <property type="evidence" value="ECO:0007669"/>
    <property type="project" value="TreeGrafter"/>
</dbReference>
<dbReference type="SUPFAM" id="SSF55961">
    <property type="entry name" value="Bet v1-like"/>
    <property type="match status" value="1"/>
</dbReference>
<protein>
    <recommendedName>
        <fullName evidence="4">Bet v I/Major latex protein domain-containing protein</fullName>
    </recommendedName>
</protein>
<comment type="subcellular location">
    <subcellularLocation>
        <location evidence="1">Nucleus</location>
    </subcellularLocation>
</comment>
<gene>
    <name evidence="5" type="ORF">SEVIR_2G155700v2</name>
</gene>
<accession>A0A4U6VQZ8</accession>
<dbReference type="Pfam" id="PF00407">
    <property type="entry name" value="Bet_v_1"/>
    <property type="match status" value="1"/>
</dbReference>
<dbReference type="EMBL" id="CM016553">
    <property type="protein sequence ID" value="TKW32250.1"/>
    <property type="molecule type" value="Genomic_DNA"/>
</dbReference>
<dbReference type="Proteomes" id="UP000298652">
    <property type="component" value="Chromosome 2"/>
</dbReference>
<dbReference type="GO" id="GO:0004864">
    <property type="term" value="F:protein phosphatase inhibitor activity"/>
    <property type="evidence" value="ECO:0007669"/>
    <property type="project" value="TreeGrafter"/>
</dbReference>
<evidence type="ECO:0000256" key="2">
    <source>
        <dbReference type="ARBA" id="ARBA00009744"/>
    </source>
</evidence>
<organism evidence="5 6">
    <name type="scientific">Setaria viridis</name>
    <name type="common">Green bristlegrass</name>
    <name type="synonym">Setaria italica subsp. viridis</name>
    <dbReference type="NCBI Taxonomy" id="4556"/>
    <lineage>
        <taxon>Eukaryota</taxon>
        <taxon>Viridiplantae</taxon>
        <taxon>Streptophyta</taxon>
        <taxon>Embryophyta</taxon>
        <taxon>Tracheophyta</taxon>
        <taxon>Spermatophyta</taxon>
        <taxon>Magnoliopsida</taxon>
        <taxon>Liliopsida</taxon>
        <taxon>Poales</taxon>
        <taxon>Poaceae</taxon>
        <taxon>PACMAD clade</taxon>
        <taxon>Panicoideae</taxon>
        <taxon>Panicodae</taxon>
        <taxon>Paniceae</taxon>
        <taxon>Cenchrinae</taxon>
        <taxon>Setaria</taxon>
    </lineage>
</organism>
<sequence>MSHSWMTLPDCNFHKETTMQRELLALHPTDLTRSMEGSLCHEFETDLPAADVWQVYGGLRLGQLVPQLLPHVLPKVDHLEGDGGVGTVLLVYFPPGAAGPRTHKEVFTKIDNENYIKEATVVEGGFLDLGFKKFMFRLEIIAKEENSSLIRSSIEYEVNDDHKSNASLVSTGALAAIAEVITKYIKEQKSSKQGADKD</sequence>
<dbReference type="FunFam" id="3.30.530.20:FF:000033">
    <property type="entry name" value="S-norcoclaurine synthase"/>
    <property type="match status" value="1"/>
</dbReference>
<dbReference type="GO" id="GO:0010427">
    <property type="term" value="F:abscisic acid binding"/>
    <property type="evidence" value="ECO:0007669"/>
    <property type="project" value="TreeGrafter"/>
</dbReference>
<proteinExistence type="inferred from homology"/>
<dbReference type="PANTHER" id="PTHR31213">
    <property type="entry name" value="OS08G0374000 PROTEIN-RELATED"/>
    <property type="match status" value="1"/>
</dbReference>
<dbReference type="PANTHER" id="PTHR31213:SF19">
    <property type="entry name" value="BET V I_MAJOR LATEX PROTEIN DOMAIN-CONTAINING PROTEIN"/>
    <property type="match status" value="1"/>
</dbReference>
<dbReference type="GO" id="GO:0038023">
    <property type="term" value="F:signaling receptor activity"/>
    <property type="evidence" value="ECO:0007669"/>
    <property type="project" value="TreeGrafter"/>
</dbReference>
<evidence type="ECO:0000256" key="1">
    <source>
        <dbReference type="ARBA" id="ARBA00004123"/>
    </source>
</evidence>
<reference evidence="5" key="1">
    <citation type="submission" date="2019-03" db="EMBL/GenBank/DDBJ databases">
        <title>WGS assembly of Setaria viridis.</title>
        <authorList>
            <person name="Huang P."/>
            <person name="Jenkins J."/>
            <person name="Grimwood J."/>
            <person name="Barry K."/>
            <person name="Healey A."/>
            <person name="Mamidi S."/>
            <person name="Sreedasyam A."/>
            <person name="Shu S."/>
            <person name="Feldman M."/>
            <person name="Wu J."/>
            <person name="Yu Y."/>
            <person name="Chen C."/>
            <person name="Johnson J."/>
            <person name="Rokhsar D."/>
            <person name="Baxter I."/>
            <person name="Schmutz J."/>
            <person name="Brutnell T."/>
            <person name="Kellogg E."/>
        </authorList>
    </citation>
    <scope>NUCLEOTIDE SEQUENCE [LARGE SCALE GENOMIC DNA]</scope>
</reference>
<dbReference type="CDD" id="cd07816">
    <property type="entry name" value="Bet_v1-like"/>
    <property type="match status" value="1"/>
</dbReference>
<dbReference type="OMA" id="WHELETD"/>
<dbReference type="GO" id="GO:0005634">
    <property type="term" value="C:nucleus"/>
    <property type="evidence" value="ECO:0007669"/>
    <property type="project" value="UniProtKB-SubCell"/>
</dbReference>
<comment type="similarity">
    <text evidence="2">Belongs to the BetVI family.</text>
</comment>
<dbReference type="AlphaFoldDB" id="A0A4U6VQZ8"/>
<evidence type="ECO:0000259" key="4">
    <source>
        <dbReference type="Pfam" id="PF00407"/>
    </source>
</evidence>
<evidence type="ECO:0000256" key="3">
    <source>
        <dbReference type="ARBA" id="ARBA00022589"/>
    </source>
</evidence>
<dbReference type="GO" id="GO:0006952">
    <property type="term" value="P:defense response"/>
    <property type="evidence" value="ECO:0007669"/>
    <property type="project" value="InterPro"/>
</dbReference>